<proteinExistence type="predicted"/>
<sequence>MSEYLRSRDKGRGELGPLRLVKNDIVFGQFAPSDVGRMQEFGRRLIVRASGIFFTPIDPTRERFKFPVTPLPS</sequence>
<comment type="caution">
    <text evidence="1">The sequence shown here is derived from an EMBL/GenBank/DDBJ whole genome shotgun (WGS) entry which is preliminary data.</text>
</comment>
<evidence type="ECO:0000313" key="2">
    <source>
        <dbReference type="Proteomes" id="UP000298390"/>
    </source>
</evidence>
<name>A0A4Y9YCQ8_9APHY</name>
<protein>
    <submittedName>
        <fullName evidence="1">Uncharacterized protein</fullName>
    </submittedName>
</protein>
<dbReference type="AlphaFoldDB" id="A0A4Y9YCQ8"/>
<dbReference type="Proteomes" id="UP000298390">
    <property type="component" value="Unassembled WGS sequence"/>
</dbReference>
<gene>
    <name evidence="1" type="ORF">EVJ58_g5908</name>
</gene>
<accession>A0A4Y9YCQ8</accession>
<reference evidence="1 2" key="1">
    <citation type="submission" date="2019-01" db="EMBL/GenBank/DDBJ databases">
        <title>Genome sequencing of the rare red list fungi Fomitopsis rosea.</title>
        <authorList>
            <person name="Buettner E."/>
            <person name="Kellner H."/>
        </authorList>
    </citation>
    <scope>NUCLEOTIDE SEQUENCE [LARGE SCALE GENOMIC DNA]</scope>
    <source>
        <strain evidence="1 2">DSM 105464</strain>
    </source>
</reference>
<dbReference type="EMBL" id="SEKV01000313">
    <property type="protein sequence ID" value="TFY59241.1"/>
    <property type="molecule type" value="Genomic_DNA"/>
</dbReference>
<evidence type="ECO:0000313" key="1">
    <source>
        <dbReference type="EMBL" id="TFY59241.1"/>
    </source>
</evidence>
<organism evidence="1 2">
    <name type="scientific">Rhodofomes roseus</name>
    <dbReference type="NCBI Taxonomy" id="34475"/>
    <lineage>
        <taxon>Eukaryota</taxon>
        <taxon>Fungi</taxon>
        <taxon>Dikarya</taxon>
        <taxon>Basidiomycota</taxon>
        <taxon>Agaricomycotina</taxon>
        <taxon>Agaricomycetes</taxon>
        <taxon>Polyporales</taxon>
        <taxon>Rhodofomes</taxon>
    </lineage>
</organism>
<dbReference type="STRING" id="34475.A0A4Y9YCQ8"/>